<feature type="compositionally biased region" description="Low complexity" evidence="1">
    <location>
        <begin position="29"/>
        <end position="42"/>
    </location>
</feature>
<evidence type="ECO:0000313" key="3">
    <source>
        <dbReference type="Proteomes" id="UP000276133"/>
    </source>
</evidence>
<evidence type="ECO:0000256" key="1">
    <source>
        <dbReference type="SAM" id="MobiDB-lite"/>
    </source>
</evidence>
<feature type="region of interest" description="Disordered" evidence="1">
    <location>
        <begin position="676"/>
        <end position="735"/>
    </location>
</feature>
<dbReference type="OrthoDB" id="10539382at2759"/>
<name>A0A3M7SGW3_BRAPC</name>
<keyword evidence="3" id="KW-1185">Reference proteome</keyword>
<protein>
    <submittedName>
        <fullName evidence="2">Uncharacterized protein</fullName>
    </submittedName>
</protein>
<accession>A0A3M7SGW3</accession>
<reference evidence="2 3" key="1">
    <citation type="journal article" date="2018" name="Sci. Rep.">
        <title>Genomic signatures of local adaptation to the degree of environmental predictability in rotifers.</title>
        <authorList>
            <person name="Franch-Gras L."/>
            <person name="Hahn C."/>
            <person name="Garcia-Roger E.M."/>
            <person name="Carmona M.J."/>
            <person name="Serra M."/>
            <person name="Gomez A."/>
        </authorList>
    </citation>
    <scope>NUCLEOTIDE SEQUENCE [LARGE SCALE GENOMIC DNA]</scope>
    <source>
        <strain evidence="2">HYR1</strain>
    </source>
</reference>
<dbReference type="EMBL" id="REGN01001379">
    <property type="protein sequence ID" value="RNA35033.1"/>
    <property type="molecule type" value="Genomic_DNA"/>
</dbReference>
<feature type="compositionally biased region" description="Polar residues" evidence="1">
    <location>
        <begin position="59"/>
        <end position="70"/>
    </location>
</feature>
<comment type="caution">
    <text evidence="2">The sequence shown here is derived from an EMBL/GenBank/DDBJ whole genome shotgun (WGS) entry which is preliminary data.</text>
</comment>
<dbReference type="Proteomes" id="UP000276133">
    <property type="component" value="Unassembled WGS sequence"/>
</dbReference>
<dbReference type="AlphaFoldDB" id="A0A3M7SGW3"/>
<feature type="compositionally biased region" description="Basic and acidic residues" evidence="1">
    <location>
        <begin position="765"/>
        <end position="791"/>
    </location>
</feature>
<organism evidence="2 3">
    <name type="scientific">Brachionus plicatilis</name>
    <name type="common">Marine rotifer</name>
    <name type="synonym">Brachionus muelleri</name>
    <dbReference type="NCBI Taxonomy" id="10195"/>
    <lineage>
        <taxon>Eukaryota</taxon>
        <taxon>Metazoa</taxon>
        <taxon>Spiralia</taxon>
        <taxon>Gnathifera</taxon>
        <taxon>Rotifera</taxon>
        <taxon>Eurotatoria</taxon>
        <taxon>Monogononta</taxon>
        <taxon>Pseudotrocha</taxon>
        <taxon>Ploima</taxon>
        <taxon>Brachionidae</taxon>
        <taxon>Brachionus</taxon>
    </lineage>
</organism>
<proteinExistence type="predicted"/>
<feature type="region of interest" description="Disordered" evidence="1">
    <location>
        <begin position="15"/>
        <end position="114"/>
    </location>
</feature>
<evidence type="ECO:0000313" key="2">
    <source>
        <dbReference type="EMBL" id="RNA35033.1"/>
    </source>
</evidence>
<feature type="region of interest" description="Disordered" evidence="1">
    <location>
        <begin position="763"/>
        <end position="800"/>
    </location>
</feature>
<sequence length="800" mass="91454">MADFQSFLFQNMQMIGLEEQEDPERKVSKSSGSSASSHSSQSMTKRQPDGKIFKAFGSISGSTTETYLSNSHRKQAKSAEPDPYDLNSQQPNLAKKKLAHSSCESFPEPPAESAHFFAKKDQMFESKVMDLDMNYVMGDDDDSKSLSSPETNLKFNFKSSTPVIHQTKYDSSSQSERHVESPKVLRRKKSLNYRKFSPCRSIFDKKTMSKASLNSFNEDESFAKSNHRPSSNYLVTSMLFDRKKVNMAHKSNTSSESDLDANSSLESLLMEPYLVKFEEELIKNSKCEIIKDLSSLNHSLALAADQQSGARGQKNLFQKYFSEIKNLTLKKKSGPLKKPLDAELFNKVDHAEELVYDEQDEDQDQEEMATNSPLDKDNLKLASKAHIPWQSLDTQSSDQLLDMVIGNLNQTVDSEQFPLLYSKKGNKISKNQVKRWFDLLEKLAQGELSKGEEAEPAKSRLYSSKQFLINKKRQFMEKVSKKKCKTEPHLDASGSGSDICGTASKLYANVVPHETKRSRANPRITKKEADYENESFVSGKKSPRKLKLDHFYNEITDLEQRQAAIRHKNRERERVERSAPSNLMCQKNKELLQQIYDYTQESSHDSTSNLIFKRNIAAIAKLKSPERKILYNEWFTILKRMEKDPKFDLETLVRTRGRFTDNDKISYRTKLMEKGDKIRTARSEPNFSTMFSTSRAGRTRNGVNTTPAVRAHRESDPAGSKSDPNPKTAKAEPNALKLTLEKSDINKIKNLLKKKDKSLKIDLTNLKERTNMRKMQHRAELEKSEESENNRIKSKKSLKK</sequence>
<feature type="compositionally biased region" description="Polar residues" evidence="1">
    <location>
        <begin position="683"/>
        <end position="707"/>
    </location>
</feature>
<gene>
    <name evidence="2" type="ORF">BpHYR1_025715</name>
</gene>